<dbReference type="OrthoDB" id="2344312at2759"/>
<feature type="domain" description="SigF-like NTF2-like" evidence="2">
    <location>
        <begin position="1"/>
        <end position="122"/>
    </location>
</feature>
<keyword evidence="4" id="KW-1185">Reference proteome</keyword>
<protein>
    <submittedName>
        <fullName evidence="3">5418_t:CDS:1</fullName>
    </submittedName>
</protein>
<proteinExistence type="predicted"/>
<dbReference type="PANTHER" id="PTHR35393:SF1">
    <property type="entry name" value="SNOAL-LIKE DOMAIN-CONTAINING PROTEIN"/>
    <property type="match status" value="1"/>
</dbReference>
<dbReference type="GO" id="GO:0004672">
    <property type="term" value="F:protein kinase activity"/>
    <property type="evidence" value="ECO:0007669"/>
    <property type="project" value="InterPro"/>
</dbReference>
<dbReference type="Pfam" id="PF24840">
    <property type="entry name" value="NTF2_SigF"/>
    <property type="match status" value="1"/>
</dbReference>
<gene>
    <name evidence="3" type="ORF">DEBURN_LOCUS8916</name>
</gene>
<reference evidence="3" key="1">
    <citation type="submission" date="2021-06" db="EMBL/GenBank/DDBJ databases">
        <authorList>
            <person name="Kallberg Y."/>
            <person name="Tangrot J."/>
            <person name="Rosling A."/>
        </authorList>
    </citation>
    <scope>NUCLEOTIDE SEQUENCE</scope>
    <source>
        <strain evidence="3">AZ414A</strain>
    </source>
</reference>
<evidence type="ECO:0000313" key="4">
    <source>
        <dbReference type="Proteomes" id="UP000789706"/>
    </source>
</evidence>
<name>A0A9N9C523_9GLOM</name>
<feature type="non-terminal residue" evidence="3">
    <location>
        <position position="222"/>
    </location>
</feature>
<dbReference type="InterPro" id="IPR001245">
    <property type="entry name" value="Ser-Thr/Tyr_kinase_cat_dom"/>
</dbReference>
<evidence type="ECO:0000259" key="1">
    <source>
        <dbReference type="Pfam" id="PF07714"/>
    </source>
</evidence>
<accession>A0A9N9C523</accession>
<dbReference type="InterPro" id="IPR057514">
    <property type="entry name" value="NTF2_SigF"/>
</dbReference>
<dbReference type="SUPFAM" id="SSF56112">
    <property type="entry name" value="Protein kinase-like (PK-like)"/>
    <property type="match status" value="1"/>
</dbReference>
<dbReference type="InterPro" id="IPR011009">
    <property type="entry name" value="Kinase-like_dom_sf"/>
</dbReference>
<dbReference type="EMBL" id="CAJVPK010001480">
    <property type="protein sequence ID" value="CAG8588231.1"/>
    <property type="molecule type" value="Genomic_DNA"/>
</dbReference>
<evidence type="ECO:0000259" key="2">
    <source>
        <dbReference type="Pfam" id="PF24840"/>
    </source>
</evidence>
<dbReference type="Proteomes" id="UP000789706">
    <property type="component" value="Unassembled WGS sequence"/>
</dbReference>
<evidence type="ECO:0000313" key="3">
    <source>
        <dbReference type="EMBL" id="CAG8588231.1"/>
    </source>
</evidence>
<comment type="caution">
    <text evidence="3">The sequence shown here is derived from an EMBL/GenBank/DDBJ whole genome shotgun (WGS) entry which is preliminary data.</text>
</comment>
<feature type="domain" description="Serine-threonine/tyrosine-protein kinase catalytic" evidence="1">
    <location>
        <begin position="128"/>
        <end position="222"/>
    </location>
</feature>
<dbReference type="Pfam" id="PF07714">
    <property type="entry name" value="PK_Tyr_Ser-Thr"/>
    <property type="match status" value="1"/>
</dbReference>
<sequence>MDNPLEEIYQIFYNILVNPDKSLIEKEFNRCFTPDLELNHFLAVVPPKRGSRESIIRIFQCQRGFNENTGRMVLSATQYLDFGFIPWTTIPIKFVVILDLKQNEEKYLISKYEEFLQPEEIIVNRAICIRDGGNKIKVALKILHNSKDITDDFLKEVIFYGITSSNDFIIQCYGITKDPNTNNNIMVMEFAEDGSLHEDLVLNFDKITWQTKLVRLYCIATG</sequence>
<organism evidence="3 4">
    <name type="scientific">Diversispora eburnea</name>
    <dbReference type="NCBI Taxonomy" id="1213867"/>
    <lineage>
        <taxon>Eukaryota</taxon>
        <taxon>Fungi</taxon>
        <taxon>Fungi incertae sedis</taxon>
        <taxon>Mucoromycota</taxon>
        <taxon>Glomeromycotina</taxon>
        <taxon>Glomeromycetes</taxon>
        <taxon>Diversisporales</taxon>
        <taxon>Diversisporaceae</taxon>
        <taxon>Diversispora</taxon>
    </lineage>
</organism>
<dbReference type="AlphaFoldDB" id="A0A9N9C523"/>
<dbReference type="PANTHER" id="PTHR35393">
    <property type="entry name" value="CHROMOSOME 1, WHOLE GENOME SHOTGUN SEQUENCE"/>
    <property type="match status" value="1"/>
</dbReference>
<dbReference type="Gene3D" id="1.10.510.10">
    <property type="entry name" value="Transferase(Phosphotransferase) domain 1"/>
    <property type="match status" value="1"/>
</dbReference>